<dbReference type="OrthoDB" id="9800233at2"/>
<reference evidence="3 4" key="1">
    <citation type="submission" date="2016-01" db="EMBL/GenBank/DDBJ databases">
        <title>The new phylogeny of the genus Mycobacterium.</title>
        <authorList>
            <person name="Tarcisio F."/>
            <person name="Conor M."/>
            <person name="Antonella G."/>
            <person name="Elisabetta G."/>
            <person name="Giulia F.S."/>
            <person name="Sara T."/>
            <person name="Anna F."/>
            <person name="Clotilde B."/>
            <person name="Roberto B."/>
            <person name="Veronica D.S."/>
            <person name="Fabio R."/>
            <person name="Monica P."/>
            <person name="Olivier J."/>
            <person name="Enrico T."/>
            <person name="Nicola S."/>
        </authorList>
    </citation>
    <scope>NUCLEOTIDE SEQUENCE [LARGE SCALE GENOMIC DNA]</scope>
    <source>
        <strain evidence="3 4">DSM 45166</strain>
    </source>
</reference>
<evidence type="ECO:0000313" key="3">
    <source>
        <dbReference type="EMBL" id="ORW04681.1"/>
    </source>
</evidence>
<dbReference type="PANTHER" id="PTHR43619:SF2">
    <property type="entry name" value="S-ADENOSYL-L-METHIONINE-DEPENDENT METHYLTRANSFERASES SUPERFAMILY PROTEIN"/>
    <property type="match status" value="1"/>
</dbReference>
<keyword evidence="2 3" id="KW-0808">Transferase</keyword>
<comment type="caution">
    <text evidence="3">The sequence shown here is derived from an EMBL/GenBank/DDBJ whole genome shotgun (WGS) entry which is preliminary data.</text>
</comment>
<keyword evidence="1 3" id="KW-0489">Methyltransferase</keyword>
<dbReference type="GO" id="GO:0008168">
    <property type="term" value="F:methyltransferase activity"/>
    <property type="evidence" value="ECO:0007669"/>
    <property type="project" value="UniProtKB-KW"/>
</dbReference>
<dbReference type="SUPFAM" id="SSF53335">
    <property type="entry name" value="S-adenosyl-L-methionine-dependent methyltransferases"/>
    <property type="match status" value="1"/>
</dbReference>
<accession>A0A1X1Y0Y3</accession>
<evidence type="ECO:0000313" key="4">
    <source>
        <dbReference type="Proteomes" id="UP000193487"/>
    </source>
</evidence>
<evidence type="ECO:0000256" key="1">
    <source>
        <dbReference type="ARBA" id="ARBA00022603"/>
    </source>
</evidence>
<sequence>MSLAKQTPSLNGVSETALLTLGARVGEARRADGIIDDPVAVSLADSIECDFAKFGRPHQGIALRALAFDIHTRNYLTRHPSATVVALAKGLQTSFWRLDAAIPDGQFRWLTVDLPPVVDLRTRLLPESPRISLCAQSALDFSWADRVDPSSGVFVTAEGLLMYLQPSEALSLIGECAKRFPGGQMMFDLTPAAFSWFTRRGHWSSLHYKMPPMPFSMSVKEAADLVSRVPGVRAVHDLHTPPGRGRVFNWLLSMSYRSGALAPLRPTLTLLDFG</sequence>
<dbReference type="InterPro" id="IPR016874">
    <property type="entry name" value="TcmP-like"/>
</dbReference>
<dbReference type="InterPro" id="IPR029063">
    <property type="entry name" value="SAM-dependent_MTases_sf"/>
</dbReference>
<keyword evidence="4" id="KW-1185">Reference proteome</keyword>
<protein>
    <submittedName>
        <fullName evidence="3">Methyltransferase</fullName>
    </submittedName>
</protein>
<proteinExistence type="predicted"/>
<dbReference type="RefSeq" id="WP_057003526.1">
    <property type="nucleotide sequence ID" value="NZ_LLXQ01000063.1"/>
</dbReference>
<dbReference type="Gene3D" id="3.40.50.150">
    <property type="entry name" value="Vaccinia Virus protein VP39"/>
    <property type="match status" value="1"/>
</dbReference>
<organism evidence="3 4">
    <name type="scientific">Mycobacterium kyorinense</name>
    <dbReference type="NCBI Taxonomy" id="487514"/>
    <lineage>
        <taxon>Bacteria</taxon>
        <taxon>Bacillati</taxon>
        <taxon>Actinomycetota</taxon>
        <taxon>Actinomycetes</taxon>
        <taxon>Mycobacteriales</taxon>
        <taxon>Mycobacteriaceae</taxon>
        <taxon>Mycobacterium</taxon>
    </lineage>
</organism>
<dbReference type="AlphaFoldDB" id="A0A1X1Y0Y3"/>
<evidence type="ECO:0000256" key="2">
    <source>
        <dbReference type="ARBA" id="ARBA00022679"/>
    </source>
</evidence>
<dbReference type="InterPro" id="IPR007213">
    <property type="entry name" value="Ppm1/Ppm2/Tcmp"/>
</dbReference>
<dbReference type="EMBL" id="LQPE01000101">
    <property type="protein sequence ID" value="ORW04681.1"/>
    <property type="molecule type" value="Genomic_DNA"/>
</dbReference>
<dbReference type="PIRSF" id="PIRSF028177">
    <property type="entry name" value="Polyketide_synth_Omtfrase_TcmP"/>
    <property type="match status" value="1"/>
</dbReference>
<dbReference type="Proteomes" id="UP000193487">
    <property type="component" value="Unassembled WGS sequence"/>
</dbReference>
<dbReference type="PANTHER" id="PTHR43619">
    <property type="entry name" value="S-ADENOSYL-L-METHIONINE-DEPENDENT METHYLTRANSFERASE YKTD-RELATED"/>
    <property type="match status" value="1"/>
</dbReference>
<name>A0A1X1Y0Y3_9MYCO</name>
<gene>
    <name evidence="3" type="ORF">AWC14_02860</name>
</gene>
<dbReference type="Pfam" id="PF04072">
    <property type="entry name" value="LCM"/>
    <property type="match status" value="1"/>
</dbReference>
<dbReference type="GO" id="GO:0032259">
    <property type="term" value="P:methylation"/>
    <property type="evidence" value="ECO:0007669"/>
    <property type="project" value="UniProtKB-KW"/>
</dbReference>